<reference evidence="2 3" key="1">
    <citation type="submission" date="2017-08" db="EMBL/GenBank/DDBJ databases">
        <title>Mesorhizobium wenxinae sp. nov., a novel rhizobial species isolated from root nodules of chickpea (Cicer arietinum L.).</title>
        <authorList>
            <person name="Zhang J."/>
        </authorList>
    </citation>
    <scope>NUCLEOTIDE SEQUENCE [LARGE SCALE GENOMIC DNA]</scope>
    <source>
        <strain evidence="2 3">SDW018</strain>
    </source>
</reference>
<dbReference type="EMBL" id="NPKJ01000058">
    <property type="protein sequence ID" value="PAQ07574.1"/>
    <property type="molecule type" value="Genomic_DNA"/>
</dbReference>
<dbReference type="AlphaFoldDB" id="A0A271LHM0"/>
<evidence type="ECO:0000256" key="1">
    <source>
        <dbReference type="SAM" id="MobiDB-lite"/>
    </source>
</evidence>
<accession>A0A271LHM0</accession>
<evidence type="ECO:0000313" key="3">
    <source>
        <dbReference type="Proteomes" id="UP000216442"/>
    </source>
</evidence>
<protein>
    <submittedName>
        <fullName evidence="2">Uncharacterized protein</fullName>
    </submittedName>
</protein>
<dbReference type="OrthoDB" id="8091714at2"/>
<keyword evidence="3" id="KW-1185">Reference proteome</keyword>
<organism evidence="2 3">
    <name type="scientific">Mesorhizobium temperatum</name>
    <dbReference type="NCBI Taxonomy" id="241416"/>
    <lineage>
        <taxon>Bacteria</taxon>
        <taxon>Pseudomonadati</taxon>
        <taxon>Pseudomonadota</taxon>
        <taxon>Alphaproteobacteria</taxon>
        <taxon>Hyphomicrobiales</taxon>
        <taxon>Phyllobacteriaceae</taxon>
        <taxon>Mesorhizobium</taxon>
    </lineage>
</organism>
<dbReference type="Proteomes" id="UP000216442">
    <property type="component" value="Unassembled WGS sequence"/>
</dbReference>
<sequence>MTVQKKDYRTNRADYAIAAKHGRATAEGDDELPARKRKSLLVRDRRSAKLAANPSESAPDPKAKTRG</sequence>
<gene>
    <name evidence="2" type="ORF">CIT26_21275</name>
</gene>
<evidence type="ECO:0000313" key="2">
    <source>
        <dbReference type="EMBL" id="PAQ07574.1"/>
    </source>
</evidence>
<feature type="region of interest" description="Disordered" evidence="1">
    <location>
        <begin position="22"/>
        <end position="67"/>
    </location>
</feature>
<name>A0A271LHM0_9HYPH</name>
<proteinExistence type="predicted"/>
<comment type="caution">
    <text evidence="2">The sequence shown here is derived from an EMBL/GenBank/DDBJ whole genome shotgun (WGS) entry which is preliminary data.</text>
</comment>